<sequence length="32" mass="3681">MLRNESGKQEIARHPRRGDDSKRKDLRTDSAG</sequence>
<proteinExistence type="predicted"/>
<name>A0AAU8GJI5_9CAUD</name>
<organism evidence="2">
    <name type="scientific">Salmonella phage vB_STmST313_KE27</name>
    <dbReference type="NCBI Taxonomy" id="3161178"/>
    <lineage>
        <taxon>Viruses</taxon>
        <taxon>Duplodnaviria</taxon>
        <taxon>Heunggongvirae</taxon>
        <taxon>Uroviricota</taxon>
        <taxon>Caudoviricetes</taxon>
        <taxon>Pantevenvirales</taxon>
        <taxon>Ackermannviridae</taxon>
        <taxon>Cvivirinae</taxon>
        <taxon>Kuttervirus</taxon>
    </lineage>
</organism>
<gene>
    <name evidence="2" type="ORF">MCIKDHBT_CDS0206</name>
</gene>
<evidence type="ECO:0000256" key="1">
    <source>
        <dbReference type="SAM" id="MobiDB-lite"/>
    </source>
</evidence>
<feature type="region of interest" description="Disordered" evidence="1">
    <location>
        <begin position="1"/>
        <end position="32"/>
    </location>
</feature>
<protein>
    <submittedName>
        <fullName evidence="2">Uncharacterized protein</fullName>
    </submittedName>
</protein>
<dbReference type="EMBL" id="PP856726">
    <property type="protein sequence ID" value="XCH41147.1"/>
    <property type="molecule type" value="Genomic_DNA"/>
</dbReference>
<accession>A0AAU8GJI5</accession>
<reference evidence="2" key="1">
    <citation type="submission" date="2024-05" db="EMBL/GenBank/DDBJ databases">
        <authorList>
            <person name="Mugo M.M."/>
            <person name="Musyoki A.M."/>
            <person name="Makumi A.M."/>
            <person name="Mutai I."/>
            <person name="Drechsel O."/>
            <person name="Kering K.K."/>
            <person name="Muturi P."/>
            <person name="Mbae C.K."/>
            <person name="Kariuki S.M."/>
        </authorList>
    </citation>
    <scope>NUCLEOTIDE SEQUENCE</scope>
</reference>
<evidence type="ECO:0000313" key="2">
    <source>
        <dbReference type="EMBL" id="XCH41147.1"/>
    </source>
</evidence>